<dbReference type="Proteomes" id="UP001141552">
    <property type="component" value="Unassembled WGS sequence"/>
</dbReference>
<evidence type="ECO:0000256" key="1">
    <source>
        <dbReference type="SAM" id="MobiDB-lite"/>
    </source>
</evidence>
<name>A0A9Q0G8R0_9ROSI</name>
<sequence length="591" mass="65858">LRQLLAATPLLHLCSLLFGALCRFLVGRLQLSSSAPHSPSVSSDRSSRAAPLLPPATTPQEVFYPEEATQTVSASQRPESSWLLLKALLGVWRNDCIGRSQNSSTADARLLVPSKRDKKSKRSAAQKLAKTGQAEKRNNNCVVGKRVQKNDADEHKCELEKIPDCSKFGAALKKGRSNNASSEKRNNCVVWKRVQKNDADEYKCELEKVHVSSKFDGLKQDHSDYRETAWLLDNLKLVASDSVTSESKLQTLSSIAQGMNDSCSVPLASDVVRMNTGCPIAEFEKLLHLFSPVICLSHNVLSRQAYSQDKVELLKCRLEKPDIRLECLWDWYERHGNYGLRVRAENHEKSKGIGVDCFSFCAYFVPFFSAVQLFKCQRSQAVVCKNETGACGVVTETCETAETSGDSDFGIELLFEYFESDQPHERRPLYEKIQELAGGSECKMYGDPFSLLSVNVQNLHPRSWYSVAWYPIYSIPDGNLHAAFLTYHSLGDLMPGTIKSNSTGVDVSVACPVVGLLSYNSQSECWFQFALHGSARETPEDPSGNPSGSLKERLRTLEETASLMSRAAVKKRNVISVNRHPDFEFFLSRQG</sequence>
<keyword evidence="3" id="KW-1185">Reference proteome</keyword>
<dbReference type="AlphaFoldDB" id="A0A9Q0G8R0"/>
<dbReference type="Pfam" id="PF05623">
    <property type="entry name" value="DUF789"/>
    <property type="match status" value="2"/>
</dbReference>
<feature type="region of interest" description="Disordered" evidence="1">
    <location>
        <begin position="108"/>
        <end position="135"/>
    </location>
</feature>
<feature type="non-terminal residue" evidence="2">
    <location>
        <position position="1"/>
    </location>
</feature>
<comment type="caution">
    <text evidence="2">The sequence shown here is derived from an EMBL/GenBank/DDBJ whole genome shotgun (WGS) entry which is preliminary data.</text>
</comment>
<dbReference type="OrthoDB" id="1920576at2759"/>
<dbReference type="EMBL" id="JAKUCV010001933">
    <property type="protein sequence ID" value="KAJ4844490.1"/>
    <property type="molecule type" value="Genomic_DNA"/>
</dbReference>
<dbReference type="PANTHER" id="PTHR32010">
    <property type="entry name" value="PHOTOSYSTEM II STABILITY/ASSEMBLY FACTOR HCF136, CHLOROPLASTIC"/>
    <property type="match status" value="1"/>
</dbReference>
<feature type="compositionally biased region" description="Low complexity" evidence="1">
    <location>
        <begin position="34"/>
        <end position="51"/>
    </location>
</feature>
<protein>
    <submittedName>
        <fullName evidence="2">Uncharacterized protein</fullName>
    </submittedName>
</protein>
<dbReference type="InterPro" id="IPR008507">
    <property type="entry name" value="DUF789"/>
</dbReference>
<reference evidence="2" key="1">
    <citation type="submission" date="2022-02" db="EMBL/GenBank/DDBJ databases">
        <authorList>
            <person name="Henning P.M."/>
            <person name="McCubbin A.G."/>
            <person name="Shore J.S."/>
        </authorList>
    </citation>
    <scope>NUCLEOTIDE SEQUENCE</scope>
    <source>
        <strain evidence="2">F60SS</strain>
        <tissue evidence="2">Leaves</tissue>
    </source>
</reference>
<proteinExistence type="predicted"/>
<organism evidence="2 3">
    <name type="scientific">Turnera subulata</name>
    <dbReference type="NCBI Taxonomy" id="218843"/>
    <lineage>
        <taxon>Eukaryota</taxon>
        <taxon>Viridiplantae</taxon>
        <taxon>Streptophyta</taxon>
        <taxon>Embryophyta</taxon>
        <taxon>Tracheophyta</taxon>
        <taxon>Spermatophyta</taxon>
        <taxon>Magnoliopsida</taxon>
        <taxon>eudicotyledons</taxon>
        <taxon>Gunneridae</taxon>
        <taxon>Pentapetalae</taxon>
        <taxon>rosids</taxon>
        <taxon>fabids</taxon>
        <taxon>Malpighiales</taxon>
        <taxon>Passifloraceae</taxon>
        <taxon>Turnera</taxon>
    </lineage>
</organism>
<evidence type="ECO:0000313" key="3">
    <source>
        <dbReference type="Proteomes" id="UP001141552"/>
    </source>
</evidence>
<gene>
    <name evidence="2" type="ORF">Tsubulata_006327</name>
</gene>
<feature type="region of interest" description="Disordered" evidence="1">
    <location>
        <begin position="34"/>
        <end position="61"/>
    </location>
</feature>
<dbReference type="PANTHER" id="PTHR32010:SF18">
    <property type="entry name" value="DUF789 FAMILY PROTEIN"/>
    <property type="match status" value="1"/>
</dbReference>
<accession>A0A9Q0G8R0</accession>
<evidence type="ECO:0000313" key="2">
    <source>
        <dbReference type="EMBL" id="KAJ4844490.1"/>
    </source>
</evidence>
<reference evidence="2" key="2">
    <citation type="journal article" date="2023" name="Plants (Basel)">
        <title>Annotation of the Turnera subulata (Passifloraceae) Draft Genome Reveals the S-Locus Evolved after the Divergence of Turneroideae from Passifloroideae in a Stepwise Manner.</title>
        <authorList>
            <person name="Henning P.M."/>
            <person name="Roalson E.H."/>
            <person name="Mir W."/>
            <person name="McCubbin A.G."/>
            <person name="Shore J.S."/>
        </authorList>
    </citation>
    <scope>NUCLEOTIDE SEQUENCE</scope>
    <source>
        <strain evidence="2">F60SS</strain>
    </source>
</reference>